<dbReference type="AlphaFoldDB" id="A0A917ZXL7"/>
<dbReference type="InterPro" id="IPR051401">
    <property type="entry name" value="GtrA_CellWall_Glycosyl"/>
</dbReference>
<gene>
    <name evidence="8" type="ORF">GCM10012280_64930</name>
</gene>
<keyword evidence="9" id="KW-1185">Reference proteome</keyword>
<dbReference type="GO" id="GO:0005886">
    <property type="term" value="C:plasma membrane"/>
    <property type="evidence" value="ECO:0007669"/>
    <property type="project" value="TreeGrafter"/>
</dbReference>
<feature type="transmembrane region" description="Helical" evidence="6">
    <location>
        <begin position="21"/>
        <end position="43"/>
    </location>
</feature>
<evidence type="ECO:0000256" key="5">
    <source>
        <dbReference type="ARBA" id="ARBA00023136"/>
    </source>
</evidence>
<evidence type="ECO:0000256" key="2">
    <source>
        <dbReference type="ARBA" id="ARBA00009399"/>
    </source>
</evidence>
<reference evidence="8" key="1">
    <citation type="journal article" date="2014" name="Int. J. Syst. Evol. Microbiol.">
        <title>Complete genome sequence of Corynebacterium casei LMG S-19264T (=DSM 44701T), isolated from a smear-ripened cheese.</title>
        <authorList>
            <consortium name="US DOE Joint Genome Institute (JGI-PGF)"/>
            <person name="Walter F."/>
            <person name="Albersmeier A."/>
            <person name="Kalinowski J."/>
            <person name="Ruckert C."/>
        </authorList>
    </citation>
    <scope>NUCLEOTIDE SEQUENCE</scope>
    <source>
        <strain evidence="8">CGMCC 4.7201</strain>
    </source>
</reference>
<dbReference type="Pfam" id="PF04138">
    <property type="entry name" value="GtrA_DPMS_TM"/>
    <property type="match status" value="1"/>
</dbReference>
<keyword evidence="4 6" id="KW-1133">Transmembrane helix</keyword>
<protein>
    <recommendedName>
        <fullName evidence="7">GtrA/DPMS transmembrane domain-containing protein</fullName>
    </recommendedName>
</protein>
<sequence length="85" mass="9759">MIFSWLGNRQWTYRHQHREKLTQELALFTFVNVVGVVITAGTVYVSRHTGGLDPVLSDNVARIFGWGVATLFRFFAYRCYVCIAS</sequence>
<evidence type="ECO:0000256" key="3">
    <source>
        <dbReference type="ARBA" id="ARBA00022692"/>
    </source>
</evidence>
<dbReference type="GO" id="GO:0000271">
    <property type="term" value="P:polysaccharide biosynthetic process"/>
    <property type="evidence" value="ECO:0007669"/>
    <property type="project" value="InterPro"/>
</dbReference>
<organism evidence="8 9">
    <name type="scientific">Wenjunlia tyrosinilytica</name>
    <dbReference type="NCBI Taxonomy" id="1544741"/>
    <lineage>
        <taxon>Bacteria</taxon>
        <taxon>Bacillati</taxon>
        <taxon>Actinomycetota</taxon>
        <taxon>Actinomycetes</taxon>
        <taxon>Kitasatosporales</taxon>
        <taxon>Streptomycetaceae</taxon>
        <taxon>Wenjunlia</taxon>
    </lineage>
</organism>
<feature type="transmembrane region" description="Helical" evidence="6">
    <location>
        <begin position="63"/>
        <end position="83"/>
    </location>
</feature>
<accession>A0A917ZXL7</accession>
<evidence type="ECO:0000313" key="9">
    <source>
        <dbReference type="Proteomes" id="UP000641932"/>
    </source>
</evidence>
<dbReference type="PANTHER" id="PTHR38459">
    <property type="entry name" value="PROPHAGE BACTOPRENOL-LINKED GLUCOSE TRANSLOCASE HOMOLOG"/>
    <property type="match status" value="1"/>
</dbReference>
<comment type="caution">
    <text evidence="8">The sequence shown here is derived from an EMBL/GenBank/DDBJ whole genome shotgun (WGS) entry which is preliminary data.</text>
</comment>
<proteinExistence type="inferred from homology"/>
<dbReference type="PANTHER" id="PTHR38459:SF1">
    <property type="entry name" value="PROPHAGE BACTOPRENOL-LINKED GLUCOSE TRANSLOCASE HOMOLOG"/>
    <property type="match status" value="1"/>
</dbReference>
<evidence type="ECO:0000256" key="4">
    <source>
        <dbReference type="ARBA" id="ARBA00022989"/>
    </source>
</evidence>
<evidence type="ECO:0000313" key="8">
    <source>
        <dbReference type="EMBL" id="GGO99141.1"/>
    </source>
</evidence>
<evidence type="ECO:0000256" key="1">
    <source>
        <dbReference type="ARBA" id="ARBA00004141"/>
    </source>
</evidence>
<feature type="domain" description="GtrA/DPMS transmembrane" evidence="7">
    <location>
        <begin position="1"/>
        <end position="81"/>
    </location>
</feature>
<evidence type="ECO:0000259" key="7">
    <source>
        <dbReference type="Pfam" id="PF04138"/>
    </source>
</evidence>
<reference evidence="8" key="2">
    <citation type="submission" date="2020-09" db="EMBL/GenBank/DDBJ databases">
        <authorList>
            <person name="Sun Q."/>
            <person name="Zhou Y."/>
        </authorList>
    </citation>
    <scope>NUCLEOTIDE SEQUENCE</scope>
    <source>
        <strain evidence="8">CGMCC 4.7201</strain>
    </source>
</reference>
<keyword evidence="5 6" id="KW-0472">Membrane</keyword>
<dbReference type="EMBL" id="BMMS01000042">
    <property type="protein sequence ID" value="GGO99141.1"/>
    <property type="molecule type" value="Genomic_DNA"/>
</dbReference>
<evidence type="ECO:0000256" key="6">
    <source>
        <dbReference type="SAM" id="Phobius"/>
    </source>
</evidence>
<dbReference type="Proteomes" id="UP000641932">
    <property type="component" value="Unassembled WGS sequence"/>
</dbReference>
<keyword evidence="3 6" id="KW-0812">Transmembrane</keyword>
<comment type="similarity">
    <text evidence="2">Belongs to the GtrA family.</text>
</comment>
<name>A0A917ZXL7_9ACTN</name>
<comment type="subcellular location">
    <subcellularLocation>
        <location evidence="1">Membrane</location>
        <topology evidence="1">Multi-pass membrane protein</topology>
    </subcellularLocation>
</comment>
<dbReference type="InterPro" id="IPR007267">
    <property type="entry name" value="GtrA_DPMS_TM"/>
</dbReference>